<name>A0A0J9C773_9FIRM</name>
<evidence type="ECO:0000256" key="1">
    <source>
        <dbReference type="ARBA" id="ARBA00009437"/>
    </source>
</evidence>
<dbReference type="EMBL" id="ADLK01000019">
    <property type="protein sequence ID" value="KMW20266.1"/>
    <property type="molecule type" value="Genomic_DNA"/>
</dbReference>
<dbReference type="Gene3D" id="1.10.10.10">
    <property type="entry name" value="Winged helix-like DNA-binding domain superfamily/Winged helix DNA-binding domain"/>
    <property type="match status" value="1"/>
</dbReference>
<accession>A0A0J9C773</accession>
<evidence type="ECO:0000256" key="4">
    <source>
        <dbReference type="ARBA" id="ARBA00023163"/>
    </source>
</evidence>
<evidence type="ECO:0000256" key="3">
    <source>
        <dbReference type="ARBA" id="ARBA00023125"/>
    </source>
</evidence>
<sequence length="309" mass="35566">MNLSYLKYAVEVEKTGSITKAAQNFYMNQPHLSKIIRELERDLGCPIFDRTSRGMVPTKRGEEFLRYAKAILVQEEQIESLCVKNSERTLEISLSVPRATYISYAFTDYLKDMRSFPSVSLGYKETNSRDTIRGVSSKSFDLGIIRCQALYESYYMKMLQDENLDWKELWEFSCNVLMSAGHPLADREHLTYLDFADCMEVVQGDIQNPSFTFETQDASATGGNSRKTISIYDRGSQFEILRQIPGTYMWTSPVPYSCLEATGLIQKPCSYPGNVHKDLLIYRSGYRFSRDENEFLHCLARMISRLSVQ</sequence>
<dbReference type="GO" id="GO:0003700">
    <property type="term" value="F:DNA-binding transcription factor activity"/>
    <property type="evidence" value="ECO:0007669"/>
    <property type="project" value="InterPro"/>
</dbReference>
<evidence type="ECO:0000313" key="6">
    <source>
        <dbReference type="EMBL" id="KMW20266.1"/>
    </source>
</evidence>
<dbReference type="FunFam" id="1.10.10.10:FF:000001">
    <property type="entry name" value="LysR family transcriptional regulator"/>
    <property type="match status" value="1"/>
</dbReference>
<dbReference type="GO" id="GO:0003677">
    <property type="term" value="F:DNA binding"/>
    <property type="evidence" value="ECO:0007669"/>
    <property type="project" value="UniProtKB-KW"/>
</dbReference>
<organism evidence="6 7">
    <name type="scientific">[Clostridium] citroniae WAL-19142</name>
    <dbReference type="NCBI Taxonomy" id="742734"/>
    <lineage>
        <taxon>Bacteria</taxon>
        <taxon>Bacillati</taxon>
        <taxon>Bacillota</taxon>
        <taxon>Clostridia</taxon>
        <taxon>Lachnospirales</taxon>
        <taxon>Lachnospiraceae</taxon>
        <taxon>Enterocloster</taxon>
    </lineage>
</organism>
<dbReference type="PROSITE" id="PS50931">
    <property type="entry name" value="HTH_LYSR"/>
    <property type="match status" value="1"/>
</dbReference>
<feature type="domain" description="HTH lysR-type" evidence="5">
    <location>
        <begin position="1"/>
        <end position="58"/>
    </location>
</feature>
<proteinExistence type="inferred from homology"/>
<protein>
    <recommendedName>
        <fullName evidence="5">HTH lysR-type domain-containing protein</fullName>
    </recommendedName>
</protein>
<dbReference type="PANTHER" id="PTHR30346">
    <property type="entry name" value="TRANSCRIPTIONAL DUAL REGULATOR HCAR-RELATED"/>
    <property type="match status" value="1"/>
</dbReference>
<keyword evidence="3" id="KW-0238">DNA-binding</keyword>
<dbReference type="Proteomes" id="UP000037392">
    <property type="component" value="Unassembled WGS sequence"/>
</dbReference>
<evidence type="ECO:0000313" key="7">
    <source>
        <dbReference type="Proteomes" id="UP000037392"/>
    </source>
</evidence>
<dbReference type="PRINTS" id="PR00039">
    <property type="entry name" value="HTHLYSR"/>
</dbReference>
<keyword evidence="2" id="KW-0805">Transcription regulation</keyword>
<reference evidence="6 7" key="1">
    <citation type="submission" date="2011-04" db="EMBL/GenBank/DDBJ databases">
        <title>The Genome Sequence of Clostridium citroniae WAL-19142.</title>
        <authorList>
            <consortium name="The Broad Institute Genome Sequencing Platform"/>
            <person name="Earl A."/>
            <person name="Ward D."/>
            <person name="Feldgarden M."/>
            <person name="Gevers D."/>
            <person name="Warren Y.A."/>
            <person name="Tyrrell K.L."/>
            <person name="Citron D.M."/>
            <person name="Goldstein E.J."/>
            <person name="Daigneault M."/>
            <person name="Allen-Vercoe E."/>
            <person name="Young S.K."/>
            <person name="Zeng Q."/>
            <person name="Gargeya S."/>
            <person name="Fitzgerald M."/>
            <person name="Haas B."/>
            <person name="Abouelleil A."/>
            <person name="Alvarado L."/>
            <person name="Arachchi H.M."/>
            <person name="Berlin A."/>
            <person name="Brown A."/>
            <person name="Chapman S.B."/>
            <person name="Chen Z."/>
            <person name="Dunbar C."/>
            <person name="Freedman E."/>
            <person name="Gearin G."/>
            <person name="Gellesch M."/>
            <person name="Goldberg J."/>
            <person name="Griggs A."/>
            <person name="Gujja S."/>
            <person name="Heilman E.R."/>
            <person name="Heiman D."/>
            <person name="Howarth C."/>
            <person name="Larson L."/>
            <person name="Lui A."/>
            <person name="MacDonald P.J."/>
            <person name="Mehta T."/>
            <person name="Montmayeur A."/>
            <person name="Murphy C."/>
            <person name="Neiman D."/>
            <person name="Pearson M."/>
            <person name="Priest M."/>
            <person name="Roberts A."/>
            <person name="Saif S."/>
            <person name="Shea T."/>
            <person name="Shenoy N."/>
            <person name="Sisk P."/>
            <person name="Stolte C."/>
            <person name="Sykes S."/>
            <person name="White J."/>
            <person name="Yandava C."/>
            <person name="Wortman J."/>
            <person name="Nusbaum C."/>
            <person name="Birren B."/>
        </authorList>
    </citation>
    <scope>NUCLEOTIDE SEQUENCE [LARGE SCALE GENOMIC DNA]</scope>
    <source>
        <strain evidence="6 7">WAL-19142</strain>
    </source>
</reference>
<evidence type="ECO:0000259" key="5">
    <source>
        <dbReference type="PROSITE" id="PS50931"/>
    </source>
</evidence>
<dbReference type="PANTHER" id="PTHR30346:SF0">
    <property type="entry name" value="HCA OPERON TRANSCRIPTIONAL ACTIVATOR HCAR"/>
    <property type="match status" value="1"/>
</dbReference>
<dbReference type="AlphaFoldDB" id="A0A0J9C773"/>
<dbReference type="OrthoDB" id="9803714at2"/>
<dbReference type="SUPFAM" id="SSF53850">
    <property type="entry name" value="Periplasmic binding protein-like II"/>
    <property type="match status" value="1"/>
</dbReference>
<dbReference type="RefSeq" id="WP_007860795.1">
    <property type="nucleotide sequence ID" value="NZ_KQ235877.1"/>
</dbReference>
<dbReference type="Pfam" id="PF00126">
    <property type="entry name" value="HTH_1"/>
    <property type="match status" value="1"/>
</dbReference>
<dbReference type="GO" id="GO:0032993">
    <property type="term" value="C:protein-DNA complex"/>
    <property type="evidence" value="ECO:0007669"/>
    <property type="project" value="TreeGrafter"/>
</dbReference>
<keyword evidence="4" id="KW-0804">Transcription</keyword>
<comment type="similarity">
    <text evidence="1">Belongs to the LysR transcriptional regulatory family.</text>
</comment>
<dbReference type="GeneID" id="93161777"/>
<dbReference type="SUPFAM" id="SSF46785">
    <property type="entry name" value="Winged helix' DNA-binding domain"/>
    <property type="match status" value="1"/>
</dbReference>
<dbReference type="Gene3D" id="3.40.190.10">
    <property type="entry name" value="Periplasmic binding protein-like II"/>
    <property type="match status" value="2"/>
</dbReference>
<comment type="caution">
    <text evidence="6">The sequence shown here is derived from an EMBL/GenBank/DDBJ whole genome shotgun (WGS) entry which is preliminary data.</text>
</comment>
<dbReference type="InterPro" id="IPR036390">
    <property type="entry name" value="WH_DNA-bd_sf"/>
</dbReference>
<dbReference type="InterPro" id="IPR005119">
    <property type="entry name" value="LysR_subst-bd"/>
</dbReference>
<dbReference type="PATRIC" id="fig|742734.4.peg.2455"/>
<evidence type="ECO:0000256" key="2">
    <source>
        <dbReference type="ARBA" id="ARBA00023015"/>
    </source>
</evidence>
<gene>
    <name evidence="6" type="ORF">HMPREF9470_02281</name>
</gene>
<dbReference type="InterPro" id="IPR000847">
    <property type="entry name" value="LysR_HTH_N"/>
</dbReference>
<dbReference type="Pfam" id="PF03466">
    <property type="entry name" value="LysR_substrate"/>
    <property type="match status" value="1"/>
</dbReference>
<dbReference type="InterPro" id="IPR036388">
    <property type="entry name" value="WH-like_DNA-bd_sf"/>
</dbReference>